<sequence length="120" mass="12431">MVEAVGWDMYDPRLTIKGNAAEALSIGDCAYIHTDGLIYYTDATEDIDGFALKAVAVGEEVTLVTHGRLRMVTAQTPGSAVQGPNGGSGTPPDDGGGGRICGMVISTYLILVHIGDTAFA</sequence>
<proteinExistence type="predicted"/>
<accession>A0A0F9SND1</accession>
<reference evidence="2" key="1">
    <citation type="journal article" date="2015" name="Nature">
        <title>Complex archaea that bridge the gap between prokaryotes and eukaryotes.</title>
        <authorList>
            <person name="Spang A."/>
            <person name="Saw J.H."/>
            <person name="Jorgensen S.L."/>
            <person name="Zaremba-Niedzwiedzka K."/>
            <person name="Martijn J."/>
            <person name="Lind A.E."/>
            <person name="van Eijk R."/>
            <person name="Schleper C."/>
            <person name="Guy L."/>
            <person name="Ettema T.J."/>
        </authorList>
    </citation>
    <scope>NUCLEOTIDE SEQUENCE</scope>
</reference>
<protein>
    <submittedName>
        <fullName evidence="2">Uncharacterized protein</fullName>
    </submittedName>
</protein>
<dbReference type="AlphaFoldDB" id="A0A0F9SND1"/>
<dbReference type="EMBL" id="LAZR01000576">
    <property type="protein sequence ID" value="KKN63872.1"/>
    <property type="molecule type" value="Genomic_DNA"/>
</dbReference>
<comment type="caution">
    <text evidence="2">The sequence shown here is derived from an EMBL/GenBank/DDBJ whole genome shotgun (WGS) entry which is preliminary data.</text>
</comment>
<evidence type="ECO:0000256" key="1">
    <source>
        <dbReference type="SAM" id="MobiDB-lite"/>
    </source>
</evidence>
<gene>
    <name evidence="2" type="ORF">LCGC14_0497500</name>
</gene>
<organism evidence="2">
    <name type="scientific">marine sediment metagenome</name>
    <dbReference type="NCBI Taxonomy" id="412755"/>
    <lineage>
        <taxon>unclassified sequences</taxon>
        <taxon>metagenomes</taxon>
        <taxon>ecological metagenomes</taxon>
    </lineage>
</organism>
<feature type="compositionally biased region" description="Gly residues" evidence="1">
    <location>
        <begin position="84"/>
        <end position="95"/>
    </location>
</feature>
<name>A0A0F9SND1_9ZZZZ</name>
<feature type="region of interest" description="Disordered" evidence="1">
    <location>
        <begin position="75"/>
        <end position="95"/>
    </location>
</feature>
<evidence type="ECO:0000313" key="2">
    <source>
        <dbReference type="EMBL" id="KKN63872.1"/>
    </source>
</evidence>